<evidence type="ECO:0000313" key="20">
    <source>
        <dbReference type="EMBL" id="SEW45092.1"/>
    </source>
</evidence>
<dbReference type="PANTHER" id="PTHR21581">
    <property type="entry name" value="D-ALANYL-D-ALANINE CARBOXYPEPTIDASE"/>
    <property type="match status" value="1"/>
</dbReference>
<dbReference type="Pfam" id="PF00768">
    <property type="entry name" value="Peptidase_S11"/>
    <property type="match status" value="1"/>
</dbReference>
<evidence type="ECO:0000259" key="18">
    <source>
        <dbReference type="Pfam" id="PF00768"/>
    </source>
</evidence>
<keyword evidence="17" id="KW-1133">Transmembrane helix</keyword>
<dbReference type="InterPro" id="IPR015956">
    <property type="entry name" value="Peniciliin-bd_prot_C_sf"/>
</dbReference>
<reference evidence="20 21" key="1">
    <citation type="submission" date="2016-10" db="EMBL/GenBank/DDBJ databases">
        <authorList>
            <person name="de Groot N.N."/>
        </authorList>
    </citation>
    <scope>NUCLEOTIDE SEQUENCE [LARGE SCALE GENOMIC DNA]</scope>
    <source>
        <strain evidence="20 21">DSM 9179</strain>
    </source>
</reference>
<evidence type="ECO:0000256" key="4">
    <source>
        <dbReference type="ARBA" id="ARBA00012448"/>
    </source>
</evidence>
<comment type="similarity">
    <text evidence="3 15">Belongs to the peptidase S11 family.</text>
</comment>
<dbReference type="GO" id="GO:0071555">
    <property type="term" value="P:cell wall organization"/>
    <property type="evidence" value="ECO:0007669"/>
    <property type="project" value="UniProtKB-KW"/>
</dbReference>
<dbReference type="Gene3D" id="2.60.410.10">
    <property type="entry name" value="D-Ala-D-Ala carboxypeptidase, C-terminal domain"/>
    <property type="match status" value="1"/>
</dbReference>
<dbReference type="AlphaFoldDB" id="A0A1I0RUQ4"/>
<dbReference type="EC" id="3.4.16.4" evidence="4"/>
<name>A0A1I0RUQ4_9FIRM</name>
<organism evidence="20 21">
    <name type="scientific">[Clostridium] fimetarium</name>
    <dbReference type="NCBI Taxonomy" id="99656"/>
    <lineage>
        <taxon>Bacteria</taxon>
        <taxon>Bacillati</taxon>
        <taxon>Bacillota</taxon>
        <taxon>Clostridia</taxon>
        <taxon>Lachnospirales</taxon>
        <taxon>Lachnospiraceae</taxon>
    </lineage>
</organism>
<evidence type="ECO:0000256" key="3">
    <source>
        <dbReference type="ARBA" id="ARBA00007164"/>
    </source>
</evidence>
<feature type="region of interest" description="Disordered" evidence="16">
    <location>
        <begin position="44"/>
        <end position="64"/>
    </location>
</feature>
<keyword evidence="5 20" id="KW-0121">Carboxypeptidase</keyword>
<dbReference type="EMBL" id="FOJI01000024">
    <property type="protein sequence ID" value="SEW45092.1"/>
    <property type="molecule type" value="Genomic_DNA"/>
</dbReference>
<keyword evidence="17" id="KW-0472">Membrane</keyword>
<evidence type="ECO:0000256" key="14">
    <source>
        <dbReference type="PIRSR" id="PIRSR618044-2"/>
    </source>
</evidence>
<evidence type="ECO:0000256" key="17">
    <source>
        <dbReference type="SAM" id="Phobius"/>
    </source>
</evidence>
<evidence type="ECO:0000256" key="9">
    <source>
        <dbReference type="ARBA" id="ARBA00022960"/>
    </source>
</evidence>
<dbReference type="Proteomes" id="UP000199701">
    <property type="component" value="Unassembled WGS sequence"/>
</dbReference>
<dbReference type="GO" id="GO:0009002">
    <property type="term" value="F:serine-type D-Ala-D-Ala carboxypeptidase activity"/>
    <property type="evidence" value="ECO:0007669"/>
    <property type="project" value="UniProtKB-EC"/>
</dbReference>
<keyword evidence="9" id="KW-0133">Cell shape</keyword>
<keyword evidence="21" id="KW-1185">Reference proteome</keyword>
<evidence type="ECO:0000256" key="16">
    <source>
        <dbReference type="SAM" id="MobiDB-lite"/>
    </source>
</evidence>
<dbReference type="GO" id="GO:0009252">
    <property type="term" value="P:peptidoglycan biosynthetic process"/>
    <property type="evidence" value="ECO:0007669"/>
    <property type="project" value="UniProtKB-UniPathway"/>
</dbReference>
<feature type="domain" description="Peptidase S11 D-alanyl-D-alanine carboxypeptidase A N-terminal" evidence="18">
    <location>
        <begin position="57"/>
        <end position="293"/>
    </location>
</feature>
<dbReference type="PANTHER" id="PTHR21581:SF6">
    <property type="entry name" value="TRAFFICKING PROTEIN PARTICLE COMPLEX SUBUNIT 12"/>
    <property type="match status" value="1"/>
</dbReference>
<evidence type="ECO:0000256" key="10">
    <source>
        <dbReference type="ARBA" id="ARBA00022984"/>
    </source>
</evidence>
<dbReference type="UniPathway" id="UPA00219"/>
<evidence type="ECO:0000256" key="6">
    <source>
        <dbReference type="ARBA" id="ARBA00022670"/>
    </source>
</evidence>
<evidence type="ECO:0000256" key="13">
    <source>
        <dbReference type="PIRSR" id="PIRSR618044-1"/>
    </source>
</evidence>
<feature type="active site" description="Proton acceptor" evidence="13">
    <location>
        <position position="96"/>
    </location>
</feature>
<comment type="catalytic activity">
    <reaction evidence="12">
        <text>Preferential cleavage: (Ac)2-L-Lys-D-Ala-|-D-Ala. Also transpeptidation of peptidyl-alanyl moieties that are N-acyl substituents of D-alanine.</text>
        <dbReference type="EC" id="3.4.16.4"/>
    </reaction>
</comment>
<comment type="pathway">
    <text evidence="2">Cell wall biogenesis; peptidoglycan biosynthesis.</text>
</comment>
<dbReference type="SUPFAM" id="SSF56601">
    <property type="entry name" value="beta-lactamase/transpeptidase-like"/>
    <property type="match status" value="1"/>
</dbReference>
<dbReference type="GO" id="GO:0008360">
    <property type="term" value="P:regulation of cell shape"/>
    <property type="evidence" value="ECO:0007669"/>
    <property type="project" value="UniProtKB-KW"/>
</dbReference>
<dbReference type="InterPro" id="IPR012338">
    <property type="entry name" value="Beta-lactam/transpept-like"/>
</dbReference>
<evidence type="ECO:0000259" key="19">
    <source>
        <dbReference type="Pfam" id="PF07943"/>
    </source>
</evidence>
<comment type="function">
    <text evidence="1">Removes C-terminal D-alanyl residues from sugar-peptide cell wall precursors.</text>
</comment>
<sequence length="420" mass="45865">MFIKSYSNRKKPILRRTITYILILSIMITSITFNFAIAATIGSTGGTKSTASAESVETTADPGINSPSAILMEASTGQVIYEKNADEQLHPASITKIMTLILIFDAIDSGKIKLEDEVTVSEHAASMGGSQVFLEVGEVQTVQTMIKCISVASANDASVAMAEHIWGSEDTFVAKMNERAKELGMNNTNFVNCCGLDVDGHMTTARDIALMSRELITKYPQIHNYSTIWMDTITHVTKKGETEFELSNTNKLIKQYEWATGLKTGSTGLAKCCLSATALRNDIELVAVILAAPDSKTRFSDAITLLNYGYGLCSIYKDENPPVLEKVSINSGVKEDVTCKYLDVYKYLSLESFNASDVTSELQLLENIQAPINEGDVVGQLVYKLNGKEIGAVSIVASESIREAKFFDSFIKVIKNALMN</sequence>
<gene>
    <name evidence="20" type="ORF">SAMN05421659_12417</name>
</gene>
<feature type="active site" evidence="13">
    <location>
        <position position="153"/>
    </location>
</feature>
<dbReference type="InterPro" id="IPR012907">
    <property type="entry name" value="Peptidase_S11_C"/>
</dbReference>
<keyword evidence="6" id="KW-0645">Protease</keyword>
<dbReference type="InterPro" id="IPR037167">
    <property type="entry name" value="Peptidase_S11_C_sf"/>
</dbReference>
<evidence type="ECO:0000256" key="15">
    <source>
        <dbReference type="RuleBase" id="RU004016"/>
    </source>
</evidence>
<dbReference type="PRINTS" id="PR00725">
    <property type="entry name" value="DADACBPTASE1"/>
</dbReference>
<evidence type="ECO:0000256" key="12">
    <source>
        <dbReference type="ARBA" id="ARBA00034000"/>
    </source>
</evidence>
<feature type="domain" description="Peptidase S11 D-Ala-D-Ala carboxypeptidase A C-terminal" evidence="19">
    <location>
        <begin position="325"/>
        <end position="402"/>
    </location>
</feature>
<accession>A0A1I0RUQ4</accession>
<evidence type="ECO:0000256" key="1">
    <source>
        <dbReference type="ARBA" id="ARBA00003217"/>
    </source>
</evidence>
<proteinExistence type="inferred from homology"/>
<keyword evidence="10" id="KW-0573">Peptidoglycan synthesis</keyword>
<protein>
    <recommendedName>
        <fullName evidence="4">serine-type D-Ala-D-Ala carboxypeptidase</fullName>
        <ecNumber evidence="4">3.4.16.4</ecNumber>
    </recommendedName>
</protein>
<evidence type="ECO:0000256" key="2">
    <source>
        <dbReference type="ARBA" id="ARBA00004752"/>
    </source>
</evidence>
<keyword evidence="17" id="KW-0812">Transmembrane</keyword>
<evidence type="ECO:0000313" key="21">
    <source>
        <dbReference type="Proteomes" id="UP000199701"/>
    </source>
</evidence>
<evidence type="ECO:0000256" key="5">
    <source>
        <dbReference type="ARBA" id="ARBA00022645"/>
    </source>
</evidence>
<dbReference type="STRING" id="99656.SAMN05421659_12417"/>
<dbReference type="InterPro" id="IPR001967">
    <property type="entry name" value="Peptidase_S11_N"/>
</dbReference>
<feature type="binding site" evidence="14">
    <location>
        <position position="263"/>
    </location>
    <ligand>
        <name>substrate</name>
    </ligand>
</feature>
<dbReference type="InterPro" id="IPR018044">
    <property type="entry name" value="Peptidase_S11"/>
</dbReference>
<dbReference type="SUPFAM" id="SSF69189">
    <property type="entry name" value="Penicillin-binding protein associated domain"/>
    <property type="match status" value="1"/>
</dbReference>
<feature type="transmembrane region" description="Helical" evidence="17">
    <location>
        <begin position="20"/>
        <end position="42"/>
    </location>
</feature>
<dbReference type="GO" id="GO:0006508">
    <property type="term" value="P:proteolysis"/>
    <property type="evidence" value="ECO:0007669"/>
    <property type="project" value="UniProtKB-KW"/>
</dbReference>
<feature type="active site" description="Acyl-ester intermediate" evidence="13">
    <location>
        <position position="93"/>
    </location>
</feature>
<dbReference type="Pfam" id="PF07943">
    <property type="entry name" value="PBP5_C"/>
    <property type="match status" value="1"/>
</dbReference>
<dbReference type="Gene3D" id="3.40.710.10">
    <property type="entry name" value="DD-peptidase/beta-lactamase superfamily"/>
    <property type="match status" value="1"/>
</dbReference>
<keyword evidence="11" id="KW-0961">Cell wall biogenesis/degradation</keyword>
<keyword evidence="8" id="KW-0378">Hydrolase</keyword>
<evidence type="ECO:0000256" key="7">
    <source>
        <dbReference type="ARBA" id="ARBA00022729"/>
    </source>
</evidence>
<keyword evidence="7" id="KW-0732">Signal</keyword>
<evidence type="ECO:0000256" key="8">
    <source>
        <dbReference type="ARBA" id="ARBA00022801"/>
    </source>
</evidence>
<feature type="compositionally biased region" description="Polar residues" evidence="16">
    <location>
        <begin position="46"/>
        <end position="58"/>
    </location>
</feature>
<evidence type="ECO:0000256" key="11">
    <source>
        <dbReference type="ARBA" id="ARBA00023316"/>
    </source>
</evidence>